<protein>
    <recommendedName>
        <fullName evidence="3 9">Mediator of RNA polymerase II transcription subunit 19</fullName>
    </recommendedName>
    <alternativeName>
        <fullName evidence="8 9">Mediator complex subunit 19</fullName>
    </alternativeName>
</protein>
<reference evidence="11 12" key="1">
    <citation type="submission" date="2018-08" db="EMBL/GenBank/DDBJ databases">
        <authorList>
            <person name="Muller C M."/>
        </authorList>
    </citation>
    <scope>NUCLEOTIDE SEQUENCE [LARGE SCALE GENOMIC DNA]</scope>
</reference>
<dbReference type="AlphaFoldDB" id="A0A9X9L6J4"/>
<dbReference type="PANTHER" id="PTHR28270:SF1">
    <property type="entry name" value="MEDIATOR OF RNA POLYMERASE II TRANSCRIPTION SUBUNIT 19"/>
    <property type="match status" value="1"/>
</dbReference>
<proteinExistence type="inferred from homology"/>
<evidence type="ECO:0000256" key="6">
    <source>
        <dbReference type="ARBA" id="ARBA00023163"/>
    </source>
</evidence>
<feature type="region of interest" description="Disordered" evidence="10">
    <location>
        <begin position="1"/>
        <end position="65"/>
    </location>
</feature>
<accession>A0A9X9L6J4</accession>
<evidence type="ECO:0000256" key="3">
    <source>
        <dbReference type="ARBA" id="ARBA00019615"/>
    </source>
</evidence>
<dbReference type="GO" id="GO:0070847">
    <property type="term" value="C:core mediator complex"/>
    <property type="evidence" value="ECO:0007669"/>
    <property type="project" value="TreeGrafter"/>
</dbReference>
<evidence type="ECO:0000256" key="9">
    <source>
        <dbReference type="RuleBase" id="RU364151"/>
    </source>
</evidence>
<feature type="compositionally biased region" description="Polar residues" evidence="10">
    <location>
        <begin position="237"/>
        <end position="247"/>
    </location>
</feature>
<sequence>MHFDHPQTPGSSHPYHIESSKKISSPTAHSLPTPAHSIDGSASSTYTEMYPDGISSKRKRESDDIEERELKKVDFGYGRLRLEDLHLDTGKKYKLSHSPAIPDLKEDLFEIYGLEAIAKSVARTNPDGSKGVKLRKTYKNHIKDHQLSGNFDSIKKEMDASDTLYALLTTPDEEWDAMYPNGKDVLRGICNPVKQLTGKAFTMSRGTIPKSSWSNSILGELVPPSISPEQSRPMASKPNQQQHSSYTKTKKVEGPRPKRSIKKRTYGDTSYEGYGEGYFDDEGHEVDFDISGENLSRKRPKKVSIFHTLYEQYFISNILKSAPSHGFQGASARHNSYGPGMVGA</sequence>
<evidence type="ECO:0000256" key="4">
    <source>
        <dbReference type="ARBA" id="ARBA00023015"/>
    </source>
</evidence>
<comment type="subcellular location">
    <subcellularLocation>
        <location evidence="1 9">Nucleus</location>
    </subcellularLocation>
</comment>
<dbReference type="GO" id="GO:0016592">
    <property type="term" value="C:mediator complex"/>
    <property type="evidence" value="ECO:0007669"/>
    <property type="project" value="InterPro"/>
</dbReference>
<dbReference type="EMBL" id="LR026984">
    <property type="protein sequence ID" value="VCU38754.1"/>
    <property type="molecule type" value="Genomic_DNA"/>
</dbReference>
<dbReference type="Pfam" id="PF08633">
    <property type="entry name" value="Rox3"/>
    <property type="match status" value="1"/>
</dbReference>
<organism evidence="11 12">
    <name type="scientific">Blumeria graminis f. sp. tritici</name>
    <dbReference type="NCBI Taxonomy" id="62690"/>
    <lineage>
        <taxon>Eukaryota</taxon>
        <taxon>Fungi</taxon>
        <taxon>Dikarya</taxon>
        <taxon>Ascomycota</taxon>
        <taxon>Pezizomycotina</taxon>
        <taxon>Leotiomycetes</taxon>
        <taxon>Erysiphales</taxon>
        <taxon>Erysiphaceae</taxon>
        <taxon>Blumeria</taxon>
    </lineage>
</organism>
<keyword evidence="4 9" id="KW-0805">Transcription regulation</keyword>
<evidence type="ECO:0000256" key="5">
    <source>
        <dbReference type="ARBA" id="ARBA00023159"/>
    </source>
</evidence>
<evidence type="ECO:0000256" key="10">
    <source>
        <dbReference type="SAM" id="MobiDB-lite"/>
    </source>
</evidence>
<gene>
    <name evidence="9" type="primary">MED19</name>
    <name evidence="11" type="ORF">BGT96224V316_LOCUS13</name>
</gene>
<dbReference type="GO" id="GO:0003712">
    <property type="term" value="F:transcription coregulator activity"/>
    <property type="evidence" value="ECO:0007669"/>
    <property type="project" value="InterPro"/>
</dbReference>
<keyword evidence="6 9" id="KW-0804">Transcription</keyword>
<name>A0A9X9L6J4_BLUGR</name>
<evidence type="ECO:0000256" key="1">
    <source>
        <dbReference type="ARBA" id="ARBA00004123"/>
    </source>
</evidence>
<feature type="region of interest" description="Disordered" evidence="10">
    <location>
        <begin position="214"/>
        <end position="268"/>
    </location>
</feature>
<comment type="function">
    <text evidence="9">Component of the Mediator complex, a coactivator involved in the regulated transcription of nearly all RNA polymerase II-dependent genes. Mediator functions as a bridge to convey information from gene-specific regulatory proteins to the basal RNA polymerase II transcription machinery. Mediator is recruited to promoters by direct interactions with regulatory proteins and serves as a scaffold for the assembly of a functional preinitiation complex with RNA polymerase II and the general transcription factors.</text>
</comment>
<dbReference type="Proteomes" id="UP000324639">
    <property type="component" value="Chromosome Bgt_-01"/>
</dbReference>
<comment type="similarity">
    <text evidence="2 9">Belongs to the Mediator complex subunit 19 family.</text>
</comment>
<dbReference type="PANTHER" id="PTHR28270">
    <property type="entry name" value="MEDIATOR OF RNA POLYMERASE II TRANSCRIPTION SUBUNIT 19"/>
    <property type="match status" value="1"/>
</dbReference>
<dbReference type="GO" id="GO:0006357">
    <property type="term" value="P:regulation of transcription by RNA polymerase II"/>
    <property type="evidence" value="ECO:0007669"/>
    <property type="project" value="InterPro"/>
</dbReference>
<evidence type="ECO:0000256" key="8">
    <source>
        <dbReference type="ARBA" id="ARBA00032018"/>
    </source>
</evidence>
<evidence type="ECO:0000313" key="11">
    <source>
        <dbReference type="EMBL" id="VCU38754.1"/>
    </source>
</evidence>
<dbReference type="InterPro" id="IPR013942">
    <property type="entry name" value="Mediator_Med19_fun"/>
</dbReference>
<comment type="subunit">
    <text evidence="9">Component of the Mediator complex.</text>
</comment>
<keyword evidence="12" id="KW-1185">Reference proteome</keyword>
<evidence type="ECO:0000256" key="7">
    <source>
        <dbReference type="ARBA" id="ARBA00023242"/>
    </source>
</evidence>
<evidence type="ECO:0000256" key="2">
    <source>
        <dbReference type="ARBA" id="ARBA00009259"/>
    </source>
</evidence>
<evidence type="ECO:0000313" key="12">
    <source>
        <dbReference type="Proteomes" id="UP000324639"/>
    </source>
</evidence>
<keyword evidence="7 9" id="KW-0539">Nucleus</keyword>
<keyword evidence="5 9" id="KW-0010">Activator</keyword>